<accession>A0A4Y2DYR3</accession>
<protein>
    <submittedName>
        <fullName evidence="2">Uncharacterized protein</fullName>
    </submittedName>
</protein>
<evidence type="ECO:0000256" key="1">
    <source>
        <dbReference type="SAM" id="MobiDB-lite"/>
    </source>
</evidence>
<evidence type="ECO:0000313" key="3">
    <source>
        <dbReference type="Proteomes" id="UP000499080"/>
    </source>
</evidence>
<sequence length="137" mass="16412">MLAEELGEKVDDSHKLKDLKRMILARKEYDEECTREWLIMIINERKEEIQKTDQLKRKVSQEVKDHIIVDWSKLNSPDDLVEKLDNYDTSRSTIRSKQLRKEGHYDKRNSFKYDPAVTTNEKRKMHGITHNERGEPK</sequence>
<feature type="compositionally biased region" description="Basic and acidic residues" evidence="1">
    <location>
        <begin position="99"/>
        <end position="111"/>
    </location>
</feature>
<evidence type="ECO:0000313" key="2">
    <source>
        <dbReference type="EMBL" id="GBM21901.1"/>
    </source>
</evidence>
<reference evidence="2 3" key="1">
    <citation type="journal article" date="2019" name="Sci. Rep.">
        <title>Orb-weaving spider Araneus ventricosus genome elucidates the spidroin gene catalogue.</title>
        <authorList>
            <person name="Kono N."/>
            <person name="Nakamura H."/>
            <person name="Ohtoshi R."/>
            <person name="Moran D.A.P."/>
            <person name="Shinohara A."/>
            <person name="Yoshida Y."/>
            <person name="Fujiwara M."/>
            <person name="Mori M."/>
            <person name="Tomita M."/>
            <person name="Arakawa K."/>
        </authorList>
    </citation>
    <scope>NUCLEOTIDE SEQUENCE [LARGE SCALE GENOMIC DNA]</scope>
</reference>
<name>A0A4Y2DYR3_ARAVE</name>
<feature type="region of interest" description="Disordered" evidence="1">
    <location>
        <begin position="99"/>
        <end position="137"/>
    </location>
</feature>
<dbReference type="Proteomes" id="UP000499080">
    <property type="component" value="Unassembled WGS sequence"/>
</dbReference>
<proteinExistence type="predicted"/>
<dbReference type="OrthoDB" id="5860093at2759"/>
<gene>
    <name evidence="2" type="ORF">AVEN_11302_1</name>
</gene>
<dbReference type="AlphaFoldDB" id="A0A4Y2DYR3"/>
<organism evidence="2 3">
    <name type="scientific">Araneus ventricosus</name>
    <name type="common">Orbweaver spider</name>
    <name type="synonym">Epeira ventricosa</name>
    <dbReference type="NCBI Taxonomy" id="182803"/>
    <lineage>
        <taxon>Eukaryota</taxon>
        <taxon>Metazoa</taxon>
        <taxon>Ecdysozoa</taxon>
        <taxon>Arthropoda</taxon>
        <taxon>Chelicerata</taxon>
        <taxon>Arachnida</taxon>
        <taxon>Araneae</taxon>
        <taxon>Araneomorphae</taxon>
        <taxon>Entelegynae</taxon>
        <taxon>Araneoidea</taxon>
        <taxon>Araneidae</taxon>
        <taxon>Araneus</taxon>
    </lineage>
</organism>
<dbReference type="EMBL" id="BGPR01000469">
    <property type="protein sequence ID" value="GBM21901.1"/>
    <property type="molecule type" value="Genomic_DNA"/>
</dbReference>
<keyword evidence="3" id="KW-1185">Reference proteome</keyword>
<comment type="caution">
    <text evidence="2">The sequence shown here is derived from an EMBL/GenBank/DDBJ whole genome shotgun (WGS) entry which is preliminary data.</text>
</comment>